<dbReference type="EMBL" id="MUNK01000237">
    <property type="protein sequence ID" value="OTA24609.1"/>
    <property type="molecule type" value="Genomic_DNA"/>
</dbReference>
<evidence type="ECO:0000313" key="2">
    <source>
        <dbReference type="Proteomes" id="UP000194280"/>
    </source>
</evidence>
<gene>
    <name evidence="1" type="ORF">BTJ68_10509</name>
</gene>
<evidence type="ECO:0000313" key="1">
    <source>
        <dbReference type="EMBL" id="OTA24609.1"/>
    </source>
</evidence>
<dbReference type="VEuPathDB" id="FungiDB:BTJ68_10509"/>
<protein>
    <submittedName>
        <fullName evidence="1">Uncharacterized protein</fullName>
    </submittedName>
</protein>
<sequence length="80" mass="9297">MTSKSYSWALVLREALGERIVKYKGQYMTEQRMKVQKFIDAKIQLMDLLPEIRQVILEHLCEKTTIPPFSEATATLPRLA</sequence>
<name>A0A1Z5SUX2_HORWE</name>
<reference evidence="1 2" key="1">
    <citation type="submission" date="2017-01" db="EMBL/GenBank/DDBJ databases">
        <title>The recent genome duplication of the halophilic yeast Hortaea werneckii: insights from long-read sequencing.</title>
        <authorList>
            <person name="Sinha S."/>
            <person name="Flibotte S."/>
            <person name="Neira M."/>
            <person name="Lenassi M."/>
            <person name="Gostincar C."/>
            <person name="Stajich J.E."/>
            <person name="Nislow C.E."/>
        </authorList>
    </citation>
    <scope>NUCLEOTIDE SEQUENCE [LARGE SCALE GENOMIC DNA]</scope>
    <source>
        <strain evidence="1 2">EXF-2000</strain>
    </source>
</reference>
<dbReference type="InParanoid" id="A0A1Z5SUX2"/>
<comment type="caution">
    <text evidence="1">The sequence shown here is derived from an EMBL/GenBank/DDBJ whole genome shotgun (WGS) entry which is preliminary data.</text>
</comment>
<proteinExistence type="predicted"/>
<organism evidence="1 2">
    <name type="scientific">Hortaea werneckii EXF-2000</name>
    <dbReference type="NCBI Taxonomy" id="1157616"/>
    <lineage>
        <taxon>Eukaryota</taxon>
        <taxon>Fungi</taxon>
        <taxon>Dikarya</taxon>
        <taxon>Ascomycota</taxon>
        <taxon>Pezizomycotina</taxon>
        <taxon>Dothideomycetes</taxon>
        <taxon>Dothideomycetidae</taxon>
        <taxon>Mycosphaerellales</taxon>
        <taxon>Teratosphaeriaceae</taxon>
        <taxon>Hortaea</taxon>
    </lineage>
</organism>
<accession>A0A1Z5SUX2</accession>
<dbReference type="AlphaFoldDB" id="A0A1Z5SUX2"/>
<keyword evidence="2" id="KW-1185">Reference proteome</keyword>
<dbReference type="Proteomes" id="UP000194280">
    <property type="component" value="Unassembled WGS sequence"/>
</dbReference>